<reference evidence="2" key="1">
    <citation type="submission" date="2023-08" db="EMBL/GenBank/DDBJ databases">
        <authorList>
            <person name="Alioto T."/>
            <person name="Alioto T."/>
            <person name="Gomez Garrido J."/>
        </authorList>
    </citation>
    <scope>NUCLEOTIDE SEQUENCE</scope>
</reference>
<gene>
    <name evidence="2" type="ORF">OCTVUL_1B031112</name>
</gene>
<keyword evidence="3" id="KW-1185">Reference proteome</keyword>
<feature type="compositionally biased region" description="Polar residues" evidence="1">
    <location>
        <begin position="1"/>
        <end position="21"/>
    </location>
</feature>
<feature type="region of interest" description="Disordered" evidence="1">
    <location>
        <begin position="1"/>
        <end position="64"/>
    </location>
</feature>
<dbReference type="EMBL" id="OX597838">
    <property type="protein sequence ID" value="CAI9740728.1"/>
    <property type="molecule type" value="Genomic_DNA"/>
</dbReference>
<evidence type="ECO:0000313" key="3">
    <source>
        <dbReference type="Proteomes" id="UP001162480"/>
    </source>
</evidence>
<evidence type="ECO:0000256" key="1">
    <source>
        <dbReference type="SAM" id="MobiDB-lite"/>
    </source>
</evidence>
<accession>A0AA36BV12</accession>
<name>A0AA36BV12_OCTVU</name>
<proteinExistence type="predicted"/>
<dbReference type="AlphaFoldDB" id="A0AA36BV12"/>
<feature type="compositionally biased region" description="Basic and acidic residues" evidence="1">
    <location>
        <begin position="23"/>
        <end position="32"/>
    </location>
</feature>
<sequence length="90" mass="10279">MTSSMMMSPTRAENSGLNCKQSRVHDQSESPRRRQSPVLKFGVRRAPPDSRARETPYGNKGTKRTLKRTREMKAVVLKLSNENESVCREN</sequence>
<evidence type="ECO:0000313" key="2">
    <source>
        <dbReference type="EMBL" id="CAI9740728.1"/>
    </source>
</evidence>
<organism evidence="2 3">
    <name type="scientific">Octopus vulgaris</name>
    <name type="common">Common octopus</name>
    <dbReference type="NCBI Taxonomy" id="6645"/>
    <lineage>
        <taxon>Eukaryota</taxon>
        <taxon>Metazoa</taxon>
        <taxon>Spiralia</taxon>
        <taxon>Lophotrochozoa</taxon>
        <taxon>Mollusca</taxon>
        <taxon>Cephalopoda</taxon>
        <taxon>Coleoidea</taxon>
        <taxon>Octopodiformes</taxon>
        <taxon>Octopoda</taxon>
        <taxon>Incirrata</taxon>
        <taxon>Octopodidae</taxon>
        <taxon>Octopus</taxon>
    </lineage>
</organism>
<protein>
    <submittedName>
        <fullName evidence="2">Uncharacterized protein</fullName>
    </submittedName>
</protein>
<dbReference type="Proteomes" id="UP001162480">
    <property type="component" value="Chromosome 25"/>
</dbReference>